<evidence type="ECO:0000313" key="2">
    <source>
        <dbReference type="EMBL" id="NMO18975.1"/>
    </source>
</evidence>
<feature type="compositionally biased region" description="Basic and acidic residues" evidence="1">
    <location>
        <begin position="1"/>
        <end position="16"/>
    </location>
</feature>
<reference evidence="2 3" key="1">
    <citation type="submission" date="2020-04" db="EMBL/GenBank/DDBJ databases">
        <title>Draft genome of Pyxidicoccus fallax type strain.</title>
        <authorList>
            <person name="Whitworth D.E."/>
        </authorList>
    </citation>
    <scope>NUCLEOTIDE SEQUENCE [LARGE SCALE GENOMIC DNA]</scope>
    <source>
        <strain evidence="2 3">DSM 14698</strain>
    </source>
</reference>
<proteinExistence type="predicted"/>
<dbReference type="Proteomes" id="UP000518300">
    <property type="component" value="Unassembled WGS sequence"/>
</dbReference>
<dbReference type="EMBL" id="JABBJJ010000163">
    <property type="protein sequence ID" value="NMO18975.1"/>
    <property type="molecule type" value="Genomic_DNA"/>
</dbReference>
<comment type="caution">
    <text evidence="2">The sequence shown here is derived from an EMBL/GenBank/DDBJ whole genome shotgun (WGS) entry which is preliminary data.</text>
</comment>
<evidence type="ECO:0000313" key="3">
    <source>
        <dbReference type="Proteomes" id="UP000518300"/>
    </source>
</evidence>
<accession>A0A848LMC5</accession>
<keyword evidence="3" id="KW-1185">Reference proteome</keyword>
<evidence type="ECO:0000256" key="1">
    <source>
        <dbReference type="SAM" id="MobiDB-lite"/>
    </source>
</evidence>
<organism evidence="2 3">
    <name type="scientific">Pyxidicoccus fallax</name>
    <dbReference type="NCBI Taxonomy" id="394095"/>
    <lineage>
        <taxon>Bacteria</taxon>
        <taxon>Pseudomonadati</taxon>
        <taxon>Myxococcota</taxon>
        <taxon>Myxococcia</taxon>
        <taxon>Myxococcales</taxon>
        <taxon>Cystobacterineae</taxon>
        <taxon>Myxococcaceae</taxon>
        <taxon>Pyxidicoccus</taxon>
    </lineage>
</organism>
<feature type="region of interest" description="Disordered" evidence="1">
    <location>
        <begin position="1"/>
        <end position="21"/>
    </location>
</feature>
<sequence>MRDDESKPREPWRITEPELDEPSPHAWVAGRVWRQRRQWSRFIFEDERAGGDIFGRGEDSARAIPVTPELFARAPVMPVPPEEPVPPEGSLEEQQARLRETHEVGAEWPPDRWPVCCRRLAVLTLVNPTAAELTAWEWRRRPLTLETLDDARYEGMLRRALEDVRADRLPYMSFNVFQCHACGRVHVRLAKYPKMAPSK</sequence>
<dbReference type="AlphaFoldDB" id="A0A848LMC5"/>
<dbReference type="RefSeq" id="WP_169348235.1">
    <property type="nucleotide sequence ID" value="NZ_JABBJJ010000163.1"/>
</dbReference>
<protein>
    <submittedName>
        <fullName evidence="2">Uncharacterized protein</fullName>
    </submittedName>
</protein>
<name>A0A848LMC5_9BACT</name>
<gene>
    <name evidence="2" type="ORF">HG543_29525</name>
</gene>